<feature type="compositionally biased region" description="Basic and acidic residues" evidence="1">
    <location>
        <begin position="399"/>
        <end position="414"/>
    </location>
</feature>
<name>A0A314ZJ08_PRUYE</name>
<protein>
    <submittedName>
        <fullName evidence="3">Protein ROOT PRIMORDIUM DEFECTIVE 1</fullName>
    </submittedName>
</protein>
<feature type="compositionally biased region" description="Acidic residues" evidence="1">
    <location>
        <begin position="415"/>
        <end position="426"/>
    </location>
</feature>
<evidence type="ECO:0000256" key="1">
    <source>
        <dbReference type="SAM" id="MobiDB-lite"/>
    </source>
</evidence>
<reference evidence="3 4" key="1">
    <citation type="submission" date="2018-02" db="EMBL/GenBank/DDBJ databases">
        <title>Draft genome of wild Prunus yedoensis var. nudiflora.</title>
        <authorList>
            <person name="Baek S."/>
            <person name="Kim J.-H."/>
            <person name="Choi K."/>
            <person name="Kim G.-B."/>
            <person name="Cho A."/>
            <person name="Jang H."/>
            <person name="Shin C.-H."/>
            <person name="Yu H.-J."/>
            <person name="Mun J.-H."/>
        </authorList>
    </citation>
    <scope>NUCLEOTIDE SEQUENCE [LARGE SCALE GENOMIC DNA]</scope>
    <source>
        <strain evidence="4">cv. Jeju island</strain>
        <tissue evidence="3">Leaf</tissue>
    </source>
</reference>
<dbReference type="PANTHER" id="PTHR31476:SF16">
    <property type="entry name" value="F14O23.23 PROTEIN"/>
    <property type="match status" value="1"/>
</dbReference>
<feature type="compositionally biased region" description="Basic and acidic residues" evidence="1">
    <location>
        <begin position="520"/>
        <end position="533"/>
    </location>
</feature>
<feature type="compositionally biased region" description="Acidic residues" evidence="1">
    <location>
        <begin position="437"/>
        <end position="451"/>
    </location>
</feature>
<accession>A0A314ZJ08</accession>
<dbReference type="OrthoDB" id="1892230at2759"/>
<dbReference type="InterPro" id="IPR021099">
    <property type="entry name" value="PORR_domain"/>
</dbReference>
<feature type="compositionally biased region" description="Basic and acidic residues" evidence="1">
    <location>
        <begin position="574"/>
        <end position="610"/>
    </location>
</feature>
<feature type="region of interest" description="Disordered" evidence="1">
    <location>
        <begin position="392"/>
        <end position="632"/>
    </location>
</feature>
<feature type="domain" description="PORR" evidence="2">
    <location>
        <begin position="38"/>
        <end position="386"/>
    </location>
</feature>
<dbReference type="Proteomes" id="UP000250321">
    <property type="component" value="Unassembled WGS sequence"/>
</dbReference>
<dbReference type="EMBL" id="PJQY01000052">
    <property type="protein sequence ID" value="PQQ19885.1"/>
    <property type="molecule type" value="Genomic_DNA"/>
</dbReference>
<dbReference type="Pfam" id="PF11955">
    <property type="entry name" value="PORR"/>
    <property type="match status" value="1"/>
</dbReference>
<feature type="compositionally biased region" description="Polar residues" evidence="1">
    <location>
        <begin position="534"/>
        <end position="543"/>
    </location>
</feature>
<feature type="compositionally biased region" description="Basic and acidic residues" evidence="1">
    <location>
        <begin position="470"/>
        <end position="482"/>
    </location>
</feature>
<dbReference type="AlphaFoldDB" id="A0A314ZJ08"/>
<evidence type="ECO:0000313" key="4">
    <source>
        <dbReference type="Proteomes" id="UP000250321"/>
    </source>
</evidence>
<comment type="caution">
    <text evidence="3">The sequence shown here is derived from an EMBL/GenBank/DDBJ whole genome shotgun (WGS) entry which is preliminary data.</text>
</comment>
<dbReference type="STRING" id="2094558.A0A314ZJ08"/>
<keyword evidence="4" id="KW-1185">Reference proteome</keyword>
<feature type="compositionally biased region" description="Basic and acidic residues" evidence="1">
    <location>
        <begin position="552"/>
        <end position="564"/>
    </location>
</feature>
<evidence type="ECO:0000259" key="2">
    <source>
        <dbReference type="Pfam" id="PF11955"/>
    </source>
</evidence>
<feature type="compositionally biased region" description="Polar residues" evidence="1">
    <location>
        <begin position="494"/>
        <end position="503"/>
    </location>
</feature>
<gene>
    <name evidence="3" type="ORF">Pyn_25733</name>
</gene>
<evidence type="ECO:0000313" key="3">
    <source>
        <dbReference type="EMBL" id="PQQ19885.1"/>
    </source>
</evidence>
<organism evidence="3 4">
    <name type="scientific">Prunus yedoensis var. nudiflora</name>
    <dbReference type="NCBI Taxonomy" id="2094558"/>
    <lineage>
        <taxon>Eukaryota</taxon>
        <taxon>Viridiplantae</taxon>
        <taxon>Streptophyta</taxon>
        <taxon>Embryophyta</taxon>
        <taxon>Tracheophyta</taxon>
        <taxon>Spermatophyta</taxon>
        <taxon>Magnoliopsida</taxon>
        <taxon>eudicotyledons</taxon>
        <taxon>Gunneridae</taxon>
        <taxon>Pentapetalae</taxon>
        <taxon>rosids</taxon>
        <taxon>fabids</taxon>
        <taxon>Rosales</taxon>
        <taxon>Rosaceae</taxon>
        <taxon>Amygdaloideae</taxon>
        <taxon>Amygdaleae</taxon>
        <taxon>Prunus</taxon>
    </lineage>
</organism>
<dbReference type="PANTHER" id="PTHR31476">
    <property type="entry name" value="PROTEIN WHAT'S THIS FACTOR 1 HOMOLOG, CHLOROPLASTIC"/>
    <property type="match status" value="1"/>
</dbReference>
<feature type="compositionally biased region" description="Polar residues" evidence="1">
    <location>
        <begin position="510"/>
        <end position="519"/>
    </location>
</feature>
<dbReference type="GO" id="GO:0003723">
    <property type="term" value="F:RNA binding"/>
    <property type="evidence" value="ECO:0007669"/>
    <property type="project" value="InterPro"/>
</dbReference>
<proteinExistence type="predicted"/>
<dbReference type="InterPro" id="IPR045040">
    <property type="entry name" value="PORR_fam"/>
</dbReference>
<sequence length="632" mass="72132">MSPIYFTFRSLPKPHSQSSHHSHSRHRTFFVDATTKWVRDRGLDHAVEREKNLRPMVNIKNFIKSEPSKSLPISFIAQNRESLMIPTRPIDFIRKYPSIFEEFLPGGGAIQPHVRLTGQVLDLDAEEELMYQSESYRQDVADRLLKLLMLVRTNKLPLNVIEHLKWDLGLPHDYQKSLVSEYPDYFNIVVGKNSASGSKDLRDLELVCWRNEMATSVFEKNAAAKEKKASAKKKRALSGDSPSKEEEQCVFPMQFSRGFEMDKKLKKWIDEWQKLPYVSPYENAAHLSSKSDESDKWVVAILHELLHILVPKKTDRENLLCLEKYLGLRSRFKQALLHHPGIFYLSNKIGTYTVVLREGYKRGVIIENHQLMNMRSQYIHLMNTVKEDSKMVSVPDGSTQEKKPVVDVPKGKGEGEEDDESGEEQEGELRDSSDTEFLYDDDSDEEDEDQSETSIEKRGINNRGRRGRKSHFDGKTPSRNAERGTSGGRKARNSDFNGKTPSRNAEARNSDFNGKTPSRNAERGTSDGRKARNSDFNGKTPSRNAEGGRSGGRRDRKSDFDVKAPFRNAQRGRAGGEHPGKSRDAVSSDTSRRTRTDVRHNIRPISRERSNFSQSKGRSLPGEKTSVEKRFS</sequence>